<feature type="region of interest" description="Disordered" evidence="1">
    <location>
        <begin position="1"/>
        <end position="21"/>
    </location>
</feature>
<gene>
    <name evidence="2" type="ORF">F383_22331</name>
</gene>
<dbReference type="AlphaFoldDB" id="A0A0B0P226"/>
<evidence type="ECO:0000256" key="1">
    <source>
        <dbReference type="SAM" id="MobiDB-lite"/>
    </source>
</evidence>
<sequence>MGQHTKSTRLGLPHTGRSHAPAHLAALTTAFSNRTRTCPYRAQGLSNSKKANFKGS</sequence>
<accession>A0A0B0P226</accession>
<reference evidence="3" key="1">
    <citation type="submission" date="2014-09" db="EMBL/GenBank/DDBJ databases">
        <authorList>
            <person name="Mudge J."/>
            <person name="Ramaraj T."/>
            <person name="Lindquist I.E."/>
            <person name="Bharti A.K."/>
            <person name="Sundararajan A."/>
            <person name="Cameron C.T."/>
            <person name="Woodward J.E."/>
            <person name="May G.D."/>
            <person name="Brubaker C."/>
            <person name="Broadhvest J."/>
            <person name="Wilkins T.A."/>
        </authorList>
    </citation>
    <scope>NUCLEOTIDE SEQUENCE</scope>
    <source>
        <strain evidence="3">cv. AKA8401</strain>
    </source>
</reference>
<protein>
    <submittedName>
        <fullName evidence="2">Uncharacterized protein</fullName>
    </submittedName>
</protein>
<evidence type="ECO:0000313" key="3">
    <source>
        <dbReference type="Proteomes" id="UP000032142"/>
    </source>
</evidence>
<proteinExistence type="predicted"/>
<dbReference type="EMBL" id="KN410054">
    <property type="protein sequence ID" value="KHG18189.1"/>
    <property type="molecule type" value="Genomic_DNA"/>
</dbReference>
<organism evidence="2 3">
    <name type="scientific">Gossypium arboreum</name>
    <name type="common">Tree cotton</name>
    <name type="synonym">Gossypium nanking</name>
    <dbReference type="NCBI Taxonomy" id="29729"/>
    <lineage>
        <taxon>Eukaryota</taxon>
        <taxon>Viridiplantae</taxon>
        <taxon>Streptophyta</taxon>
        <taxon>Embryophyta</taxon>
        <taxon>Tracheophyta</taxon>
        <taxon>Spermatophyta</taxon>
        <taxon>Magnoliopsida</taxon>
        <taxon>eudicotyledons</taxon>
        <taxon>Gunneridae</taxon>
        <taxon>Pentapetalae</taxon>
        <taxon>rosids</taxon>
        <taxon>malvids</taxon>
        <taxon>Malvales</taxon>
        <taxon>Malvaceae</taxon>
        <taxon>Malvoideae</taxon>
        <taxon>Gossypium</taxon>
    </lineage>
</organism>
<evidence type="ECO:0000313" key="2">
    <source>
        <dbReference type="EMBL" id="KHG18189.1"/>
    </source>
</evidence>
<name>A0A0B0P226_GOSAR</name>
<keyword evidence="3" id="KW-1185">Reference proteome</keyword>
<dbReference type="Proteomes" id="UP000032142">
    <property type="component" value="Unassembled WGS sequence"/>
</dbReference>